<dbReference type="PIRSF" id="PIRSF005536">
    <property type="entry name" value="Agal"/>
    <property type="match status" value="1"/>
</dbReference>
<evidence type="ECO:0000256" key="2">
    <source>
        <dbReference type="ARBA" id="ARBA00012755"/>
    </source>
</evidence>
<dbReference type="SUPFAM" id="SSF51445">
    <property type="entry name" value="(Trans)glycosidases"/>
    <property type="match status" value="1"/>
</dbReference>
<comment type="similarity">
    <text evidence="5">Belongs to the glycosyl hydrolase.</text>
</comment>
<dbReference type="GO" id="GO:0004557">
    <property type="term" value="F:alpha-galactosidase activity"/>
    <property type="evidence" value="ECO:0007669"/>
    <property type="project" value="UniProtKB-UniRule"/>
</dbReference>
<sequence length="719" mass="79047">MLELLQLRANGVSVIVDLRDRGLPRILYWGAELGELDADVLTRLAEASDPPVVRGPVDVAVPMAVLPLQSAGWFGSPGLSGHRDGQDFSPAFVVTAADVEQTPAQPAGRLCVDAQDRDAHLTLRIELELTASGLLRLRATVTNVDPERPYTLDGLQLTLPVPPRAREIMHFSGRHLRERAPARQPFTLGTHVREGRRGRTGLDATGLVLAGTPGFAFESGEAWGVHVAWSGNHRTLAERTPDGFALLGGGELLLPGEGVLRPGDSYTSPWVFGAWGHGLNDLSARFHDYLRARPQHPSAVRPVVLNTWEAVYFDQDLEALTELAELGAKVGAQRFVLDDGWFRRRRDDRAGLGDWYVDEQAWPEGLHPLVDHVRALGMEFGLWVEPEMISLDSDLARAHPDWILSSGHRLPPEARHQQVLDLTNPAAFEHVLERLDALITEYGLDYLKWDHNRDLVDPGRVADRRPGVRGQTLSVYGLIDTLKARHAGLEVEACASGGGRVDLGIVERTDRVWASDCIDALERQQIQRWTGLLLPPELIGSHVGAPSSHTTRRTHDLAFRAGTALFGAFGIEWDLRRASDADRAALAAWIDLHQRHQPLLHSGRVVHVDHPDPATQVHGVVARDGSEALFAIVAVATSELTRTGMVRMPGLDPHAAYRVQPVDLTADTTGFPGRAGPSWWRHGTTLPGRLLAEHGVQVPPLFPERLVLVHVVREQEQVP</sequence>
<dbReference type="InterPro" id="IPR013780">
    <property type="entry name" value="Glyco_hydro_b"/>
</dbReference>
<evidence type="ECO:0000256" key="6">
    <source>
        <dbReference type="PIRSR" id="PIRSR005536-1"/>
    </source>
</evidence>
<dbReference type="Gene3D" id="3.20.20.70">
    <property type="entry name" value="Aldolase class I"/>
    <property type="match status" value="1"/>
</dbReference>
<dbReference type="STRING" id="419479.SAMN04488563_3472"/>
<dbReference type="AlphaFoldDB" id="A0A1H2K651"/>
<dbReference type="Proteomes" id="UP000182977">
    <property type="component" value="Chromosome I"/>
</dbReference>
<evidence type="ECO:0000256" key="4">
    <source>
        <dbReference type="ARBA" id="ARBA00023295"/>
    </source>
</evidence>
<dbReference type="Gene3D" id="2.70.98.60">
    <property type="entry name" value="alpha-galactosidase from lactobacil brevis"/>
    <property type="match status" value="1"/>
</dbReference>
<feature type="domain" description="Glycosyl hydrolase family 36 C-terminal" evidence="7">
    <location>
        <begin position="619"/>
        <end position="700"/>
    </location>
</feature>
<dbReference type="OrthoDB" id="9758822at2"/>
<evidence type="ECO:0000259" key="7">
    <source>
        <dbReference type="Pfam" id="PF16874"/>
    </source>
</evidence>
<keyword evidence="3 5" id="KW-0378">Hydrolase</keyword>
<dbReference type="EC" id="3.2.1.22" evidence="2 5"/>
<keyword evidence="10" id="KW-1185">Reference proteome</keyword>
<proteinExistence type="inferred from homology"/>
<comment type="catalytic activity">
    <reaction evidence="1 5">
        <text>Hydrolysis of terminal, non-reducing alpha-D-galactose residues in alpha-D-galactosides, including galactose oligosaccharides, galactomannans and galactolipids.</text>
        <dbReference type="EC" id="3.2.1.22"/>
    </reaction>
</comment>
<dbReference type="FunFam" id="3.20.20.70:FF:000118">
    <property type="entry name" value="Alpha-galactosidase"/>
    <property type="match status" value="1"/>
</dbReference>
<dbReference type="Gene3D" id="2.60.40.1180">
    <property type="entry name" value="Golgi alpha-mannosidase II"/>
    <property type="match status" value="1"/>
</dbReference>
<dbReference type="RefSeq" id="WP_152690697.1">
    <property type="nucleotide sequence ID" value="NZ_KQ061224.1"/>
</dbReference>
<reference evidence="10" key="1">
    <citation type="submission" date="2016-10" db="EMBL/GenBank/DDBJ databases">
        <authorList>
            <person name="Varghese N."/>
            <person name="Submissions S."/>
        </authorList>
    </citation>
    <scope>NUCLEOTIDE SEQUENCE [LARGE SCALE GENOMIC DNA]</scope>
    <source>
        <strain evidence="10">DSM 45079</strain>
    </source>
</reference>
<dbReference type="InterPro" id="IPR017853">
    <property type="entry name" value="GH"/>
</dbReference>
<accession>A0A1H2K651</accession>
<feature type="active site" description="Nucleophile" evidence="6">
    <location>
        <position position="450"/>
    </location>
</feature>
<dbReference type="Pfam" id="PF16874">
    <property type="entry name" value="Glyco_hydro_36C"/>
    <property type="match status" value="1"/>
</dbReference>
<dbReference type="InterPro" id="IPR002252">
    <property type="entry name" value="Glyco_hydro_36"/>
</dbReference>
<dbReference type="PANTHER" id="PTHR43053:SF3">
    <property type="entry name" value="ALPHA-GALACTOSIDASE C-RELATED"/>
    <property type="match status" value="1"/>
</dbReference>
<evidence type="ECO:0000259" key="8">
    <source>
        <dbReference type="Pfam" id="PF16875"/>
    </source>
</evidence>
<dbReference type="CDD" id="cd14791">
    <property type="entry name" value="GH36"/>
    <property type="match status" value="1"/>
</dbReference>
<evidence type="ECO:0000313" key="10">
    <source>
        <dbReference type="Proteomes" id="UP000182977"/>
    </source>
</evidence>
<dbReference type="Pfam" id="PF16875">
    <property type="entry name" value="Glyco_hydro_36N"/>
    <property type="match status" value="1"/>
</dbReference>
<dbReference type="InterPro" id="IPR038417">
    <property type="entry name" value="Alpga-gal_N_sf"/>
</dbReference>
<dbReference type="GO" id="GO:0016052">
    <property type="term" value="P:carbohydrate catabolic process"/>
    <property type="evidence" value="ECO:0007669"/>
    <property type="project" value="InterPro"/>
</dbReference>
<dbReference type="PANTHER" id="PTHR43053">
    <property type="entry name" value="GLYCOSIDASE FAMILY 31"/>
    <property type="match status" value="1"/>
</dbReference>
<dbReference type="InterPro" id="IPR031704">
    <property type="entry name" value="Glyco_hydro_36_N"/>
</dbReference>
<evidence type="ECO:0000256" key="1">
    <source>
        <dbReference type="ARBA" id="ARBA00001255"/>
    </source>
</evidence>
<organism evidence="9 10">
    <name type="scientific">Jiangella alkaliphila</name>
    <dbReference type="NCBI Taxonomy" id="419479"/>
    <lineage>
        <taxon>Bacteria</taxon>
        <taxon>Bacillati</taxon>
        <taxon>Actinomycetota</taxon>
        <taxon>Actinomycetes</taxon>
        <taxon>Jiangellales</taxon>
        <taxon>Jiangellaceae</taxon>
        <taxon>Jiangella</taxon>
    </lineage>
</organism>
<evidence type="ECO:0000313" key="9">
    <source>
        <dbReference type="EMBL" id="SDU64169.1"/>
    </source>
</evidence>
<dbReference type="PRINTS" id="PR00743">
    <property type="entry name" value="GLHYDRLASE36"/>
</dbReference>
<gene>
    <name evidence="9" type="ORF">SAMN04488563_3472</name>
</gene>
<protein>
    <recommendedName>
        <fullName evidence="2 5">Alpha-galactosidase</fullName>
        <ecNumber evidence="2 5">3.2.1.22</ecNumber>
    </recommendedName>
</protein>
<dbReference type="InterPro" id="IPR031705">
    <property type="entry name" value="Glyco_hydro_36_C"/>
</dbReference>
<dbReference type="Pfam" id="PF02065">
    <property type="entry name" value="Melibiase"/>
    <property type="match status" value="1"/>
</dbReference>
<evidence type="ECO:0000256" key="3">
    <source>
        <dbReference type="ARBA" id="ARBA00022801"/>
    </source>
</evidence>
<dbReference type="EMBL" id="LT629791">
    <property type="protein sequence ID" value="SDU64169.1"/>
    <property type="molecule type" value="Genomic_DNA"/>
</dbReference>
<name>A0A1H2K651_9ACTN</name>
<feature type="active site" description="Proton donor" evidence="6">
    <location>
        <position position="516"/>
    </location>
</feature>
<evidence type="ECO:0000256" key="5">
    <source>
        <dbReference type="PIRNR" id="PIRNR005536"/>
    </source>
</evidence>
<keyword evidence="4 5" id="KW-0326">Glycosidase</keyword>
<dbReference type="InterPro" id="IPR013785">
    <property type="entry name" value="Aldolase_TIM"/>
</dbReference>
<feature type="domain" description="Glycosyl hydrolase family 36 N-terminal" evidence="8">
    <location>
        <begin position="22"/>
        <end position="256"/>
    </location>
</feature>
<dbReference type="InterPro" id="IPR050985">
    <property type="entry name" value="Alpha-glycosidase_related"/>
</dbReference>